<evidence type="ECO:0000313" key="1">
    <source>
        <dbReference type="EMBL" id="KUM50577.1"/>
    </source>
</evidence>
<keyword evidence="1" id="KW-0496">Mitochondrion</keyword>
<name>A0A101M484_PICGL</name>
<proteinExistence type="predicted"/>
<dbReference type="AlphaFoldDB" id="A0A101M484"/>
<gene>
    <name evidence="1" type="ORF">ABT39_MTgene421</name>
</gene>
<dbReference type="EMBL" id="LKAM01000001">
    <property type="protein sequence ID" value="KUM50577.1"/>
    <property type="molecule type" value="Genomic_DNA"/>
</dbReference>
<protein>
    <submittedName>
        <fullName evidence="1">Uncharacterized protein</fullName>
    </submittedName>
</protein>
<sequence>MGWDTRIIRCSTLLRWAGDRARLLTLLLYFDTPLGFRAT</sequence>
<accession>A0A101M484</accession>
<organism evidence="1">
    <name type="scientific">Picea glauca</name>
    <name type="common">White spruce</name>
    <name type="synonym">Pinus glauca</name>
    <dbReference type="NCBI Taxonomy" id="3330"/>
    <lineage>
        <taxon>Eukaryota</taxon>
        <taxon>Viridiplantae</taxon>
        <taxon>Streptophyta</taxon>
        <taxon>Embryophyta</taxon>
        <taxon>Tracheophyta</taxon>
        <taxon>Spermatophyta</taxon>
        <taxon>Pinopsida</taxon>
        <taxon>Pinidae</taxon>
        <taxon>Conifers I</taxon>
        <taxon>Pinales</taxon>
        <taxon>Pinaceae</taxon>
        <taxon>Picea</taxon>
    </lineage>
</organism>
<geneLocation type="mitochondrion" evidence="1"/>
<comment type="caution">
    <text evidence="1">The sequence shown here is derived from an EMBL/GenBank/DDBJ whole genome shotgun (WGS) entry which is preliminary data.</text>
</comment>
<reference evidence="1" key="1">
    <citation type="journal article" date="2015" name="Genome Biol. Evol.">
        <title>Organellar Genomes of White Spruce (Picea glauca): Assembly and Annotation.</title>
        <authorList>
            <person name="Jackman S.D."/>
            <person name="Warren R.L."/>
            <person name="Gibb E.A."/>
            <person name="Vandervalk B.P."/>
            <person name="Mohamadi H."/>
            <person name="Chu J."/>
            <person name="Raymond A."/>
            <person name="Pleasance S."/>
            <person name="Coope R."/>
            <person name="Wildung M.R."/>
            <person name="Ritland C.E."/>
            <person name="Bousquet J."/>
            <person name="Jones S.J."/>
            <person name="Bohlmann J."/>
            <person name="Birol I."/>
        </authorList>
    </citation>
    <scope>NUCLEOTIDE SEQUENCE [LARGE SCALE GENOMIC DNA]</scope>
    <source>
        <tissue evidence="1">Flushing bud</tissue>
    </source>
</reference>